<feature type="region of interest" description="Disordered" evidence="1">
    <location>
        <begin position="199"/>
        <end position="224"/>
    </location>
</feature>
<organism evidence="2 3">
    <name type="scientific">Paraburkholderia megapolitana</name>
    <dbReference type="NCBI Taxonomy" id="420953"/>
    <lineage>
        <taxon>Bacteria</taxon>
        <taxon>Pseudomonadati</taxon>
        <taxon>Pseudomonadota</taxon>
        <taxon>Betaproteobacteria</taxon>
        <taxon>Burkholderiales</taxon>
        <taxon>Burkholderiaceae</taxon>
        <taxon>Paraburkholderia</taxon>
    </lineage>
</organism>
<dbReference type="OrthoDB" id="9145820at2"/>
<feature type="region of interest" description="Disordered" evidence="1">
    <location>
        <begin position="449"/>
        <end position="496"/>
    </location>
</feature>
<keyword evidence="3" id="KW-1185">Reference proteome</keyword>
<feature type="region of interest" description="Disordered" evidence="1">
    <location>
        <begin position="833"/>
        <end position="858"/>
    </location>
</feature>
<evidence type="ECO:0000313" key="3">
    <source>
        <dbReference type="Proteomes" id="UP000199548"/>
    </source>
</evidence>
<name>A0A1I3JJ85_9BURK</name>
<gene>
    <name evidence="2" type="ORF">SAMN05192543_103731</name>
</gene>
<proteinExistence type="predicted"/>
<evidence type="ECO:0000256" key="1">
    <source>
        <dbReference type="SAM" id="MobiDB-lite"/>
    </source>
</evidence>
<accession>A0A1I3JJ85</accession>
<dbReference type="RefSeq" id="WP_091011607.1">
    <property type="nucleotide sequence ID" value="NZ_CP041745.1"/>
</dbReference>
<reference evidence="2 3" key="1">
    <citation type="submission" date="2016-10" db="EMBL/GenBank/DDBJ databases">
        <authorList>
            <person name="de Groot N.N."/>
        </authorList>
    </citation>
    <scope>NUCLEOTIDE SEQUENCE [LARGE SCALE GENOMIC DNA]</scope>
    <source>
        <strain evidence="2 3">LMG 23650</strain>
    </source>
</reference>
<sequence>MGEGTTAKRENLREVDLSEVWQLLAAQEQIEYWKFAGNYARRLNHGTSTYKRLCAALREVESKKNVSRSTSLLPGSARDLSTVELCRLISKHKERLLAVPNAEPFLVGALCRWIQDIWREALNAILDALNCPRDETGALKGEIPDFAPEEAKSEAHSLTSRHRAHDLAVVCGGLLLCNPRWKGLTLAFDTLRQLQQNSDITSPSALSPRSEEHDLDVLPTPSDPTGKSIDADTLLAITNGLDVLKAHLVDATAEIATGRIPDLVPTIEVWRKVHGQHAYAAAQLKVSSSSVVDLEAALTARDQQTQVLFNLARCRSIEHKTDPTFSGGTLIRARCDELERSLKERVVSTLAERAVRALIRLVDEGERLDDEEAALLQNEAEEIFGKTVAAAAVRGKLIFGATPADIKQENDSGSAPIESDRAGTIVPQPIPENLNTQFDVKAHIEQVSQSPIANDETQAPTSVADDEVVEQTHSSAGDEADGEMSHVEPPSLANDEATSPINRAQAVEEDAGTFQPALAAAVPTSMQSIGDEFESFASFCKSHWVDARGEVVPAPWITPGFSSELTRQALDAWQFGEPGIAYLFAKATCALGVPTSFEMGDLASADELLSAPDSPGTGRDASRVNRLRISLTLPSPSAKLTFGMGLMLEALRPTSPFSFTQPEIEALLERASYNDPALSEIVRFLLSGWAAQLNPLDSLRARLLEGPQETLEDIKASLRLAQAALRTEVATLWSAAGGRIQRTHCRAAWTKFVTEEVAPLRDDLAPSDPRAGVQLKWKSARLTERVVELGRSFKRIMDAASVKHQDRSVADSAAQQIVTAISHVADALERLTTQQQHERASYDGIPHEAGSRLLSGSSSSTTDRLCTSMFSAVLVGKPHTSGMRLKSGYLINHADIIRYVNPDALKKRGIAREGIRALSFEDPIPVSVLLQDWRTKEPTFIDEDGSLWTALRNIAAEGERRDILAALSSTDVLQSHERTLLHRYALELQDGAFEATKQMERLWGSSNELMSSTESRLKVIVDEAKSLTAVGATASASIAKNLLLLAWLRQMVTRATVHRDSEAGALLEVARERSEDLATRIGTYFKSDDYRAGVSLFHTGDVPKATSDRLAGRRTIWRDDAVKLWTEPRTKLTYDFRGSTSELNRLTEVWTSAAPESNQREGLPRLFYAMISGEVGRSTNENQKRFPVKLAELREHKERKTVISCQTIRSYFQRSKLNPTFLPQLADFSQIVIASSPHHTSYGASVLDDWSKAASSEAAGSLVVFLAPAIPLARRDDLGGGLRKRGIAAAIVDDVDLCRLYAASAVADGHDFVPFLEIMLEQLELDRASPFSSLDGQHVRLETYTGRTQEAQKVALGWSYSRVFSGRKLGKSALLKYVANTFDGYPLPSANELSVFFITIAGGESERWVVDCILDEMTERFGLHEAIALKEQTPAERYSAYMKRFLNEKPGHSVLLILDEADAFVEGQLARYDTVREGSLSFRMMKELPAQVDSNQLPRIRTIFSGYRVTNTRGGVWANAGDVLVLRPLAEEEAVHFLQGMLARIGVALGSHAPFVAMRCGFQPAVLIRFGESLVKRLRRATRSANRETLTVTHDEVLSTLGDQGVLDEIKTVVNNNFQGNRMGAVVFGATLLALKDLEPGLALTDGPVQVLGKLREIDANLDWLERVDASPLAEIERNLRDFIDRELLTVSDAPRFGVREYRLRFPHFLPVLTQQSEVALEVRQQIQAIRAGTSQRRLAECVLSESALDLIRYWYHQDNIDDCKLVVVGGHWISALLDKKCGVPDRLGSELQSLAESMGHEPIPALLADGKRVFSEVGTRDWPAFLTSHVGRPLVLIGGLDLQRVARRYSLDGGDVPVEAVTLGRLTEATLAWWFEDARALHFKTSDGIAKIARATALVPFLAGLFDGLLPHASGSDVTQDDLEAALSQLEAELPEAARMLSDTSHVDGLTSREIELLKMSVHVAEEVVEEFDLERELPEYWALLDRSRDGENAPLSDPSDWSALKLLIEAGLLPQKTEAGASSNSRSLGRVRFDTSGTLVRLIKALSHQDAT</sequence>
<protein>
    <submittedName>
        <fullName evidence="2">Uncharacterized protein</fullName>
    </submittedName>
</protein>
<feature type="region of interest" description="Disordered" evidence="1">
    <location>
        <begin position="406"/>
        <end position="428"/>
    </location>
</feature>
<dbReference type="Proteomes" id="UP000199548">
    <property type="component" value="Unassembled WGS sequence"/>
</dbReference>
<dbReference type="EMBL" id="FOQU01000003">
    <property type="protein sequence ID" value="SFI60339.1"/>
    <property type="molecule type" value="Genomic_DNA"/>
</dbReference>
<feature type="compositionally biased region" description="Polar residues" evidence="1">
    <location>
        <begin position="449"/>
        <end position="461"/>
    </location>
</feature>
<evidence type="ECO:0000313" key="2">
    <source>
        <dbReference type="EMBL" id="SFI60339.1"/>
    </source>
</evidence>
<feature type="compositionally biased region" description="Basic and acidic residues" evidence="1">
    <location>
        <begin position="836"/>
        <end position="850"/>
    </location>
</feature>